<dbReference type="NCBIfam" id="TIGR02497">
    <property type="entry name" value="yscI_hrpB_dom"/>
    <property type="match status" value="1"/>
</dbReference>
<dbReference type="EMBL" id="PGCP01000005">
    <property type="protein sequence ID" value="PJC94242.1"/>
    <property type="molecule type" value="Genomic_DNA"/>
</dbReference>
<reference evidence="1 2" key="1">
    <citation type="submission" date="2017-11" db="EMBL/GenBank/DDBJ databases">
        <title>Draft genome sequence of environmental isolate Aeromonas lusitania sp. nov. MDC 2473.</title>
        <authorList>
            <person name="Colston S.M."/>
            <person name="Navarro A."/>
            <person name="Martinez-Murcia A.J."/>
            <person name="Graf J."/>
        </authorList>
    </citation>
    <scope>NUCLEOTIDE SEQUENCE [LARGE SCALE GENOMIC DNA]</scope>
    <source>
        <strain evidence="1 2">MDC 2473</strain>
    </source>
</reference>
<organism evidence="1 2">
    <name type="scientific">Aeromonas lusitana</name>
    <dbReference type="NCBI Taxonomy" id="931529"/>
    <lineage>
        <taxon>Bacteria</taxon>
        <taxon>Pseudomonadati</taxon>
        <taxon>Pseudomonadota</taxon>
        <taxon>Gammaproteobacteria</taxon>
        <taxon>Aeromonadales</taxon>
        <taxon>Aeromonadaceae</taxon>
        <taxon>Aeromonas</taxon>
    </lineage>
</organism>
<keyword evidence="2" id="KW-1185">Reference proteome</keyword>
<evidence type="ECO:0000313" key="1">
    <source>
        <dbReference type="EMBL" id="PJC94242.1"/>
    </source>
</evidence>
<dbReference type="AlphaFoldDB" id="A0A2M8HCF5"/>
<dbReference type="GO" id="GO:0030254">
    <property type="term" value="P:protein secretion by the type III secretion system"/>
    <property type="evidence" value="ECO:0007669"/>
    <property type="project" value="InterPro"/>
</dbReference>
<dbReference type="OrthoDB" id="6996420at2"/>
<name>A0A2M8HCF5_9GAMM</name>
<gene>
    <name evidence="1" type="ORF">CUC44_06005</name>
</gene>
<evidence type="ECO:0000313" key="2">
    <source>
        <dbReference type="Proteomes" id="UP000232060"/>
    </source>
</evidence>
<proteinExistence type="predicted"/>
<sequence length="112" mass="12162">MEISQTTQALVTSLDELKATEVSTSHVASFEQAMGPSSQGIGGSLLGELGEIKQQFTEAKESLKAELSTPGDDPNSLMQMQWSLMRITMQEELIAKTVGKMSQNVETLLKTQ</sequence>
<dbReference type="Proteomes" id="UP000232060">
    <property type="component" value="Unassembled WGS sequence"/>
</dbReference>
<dbReference type="Pfam" id="PF17001">
    <property type="entry name" value="T3SS_basalb_I"/>
    <property type="match status" value="1"/>
</dbReference>
<dbReference type="InterPro" id="IPR012670">
    <property type="entry name" value="T3SS_YscI/HrpB"/>
</dbReference>
<protein>
    <submittedName>
        <fullName evidence="1">EscI/YscI/HrpB family type III secretion system inner rod protein</fullName>
    </submittedName>
</protein>
<accession>A0A2M8HCF5</accession>
<dbReference type="RefSeq" id="WP_100859061.1">
    <property type="nucleotide sequence ID" value="NZ_PGCP01000005.1"/>
</dbReference>
<comment type="caution">
    <text evidence="1">The sequence shown here is derived from an EMBL/GenBank/DDBJ whole genome shotgun (WGS) entry which is preliminary data.</text>
</comment>